<dbReference type="RefSeq" id="WP_184128171.1">
    <property type="nucleotide sequence ID" value="NZ_JACHFL010000002.1"/>
</dbReference>
<protein>
    <recommendedName>
        <fullName evidence="4">DUF3006 domain-containing protein</fullName>
    </recommendedName>
</protein>
<accession>A0A7W8NER5</accession>
<evidence type="ECO:0000256" key="1">
    <source>
        <dbReference type="SAM" id="MobiDB-lite"/>
    </source>
</evidence>
<dbReference type="Proteomes" id="UP000552709">
    <property type="component" value="Unassembled WGS sequence"/>
</dbReference>
<evidence type="ECO:0008006" key="4">
    <source>
        <dbReference type="Google" id="ProtNLM"/>
    </source>
</evidence>
<evidence type="ECO:0000313" key="2">
    <source>
        <dbReference type="EMBL" id="MBB5362038.1"/>
    </source>
</evidence>
<dbReference type="AlphaFoldDB" id="A0A7W8NER5"/>
<keyword evidence="3" id="KW-1185">Reference proteome</keyword>
<evidence type="ECO:0000313" key="3">
    <source>
        <dbReference type="Proteomes" id="UP000552709"/>
    </source>
</evidence>
<feature type="compositionally biased region" description="Basic and acidic residues" evidence="1">
    <location>
        <begin position="81"/>
        <end position="91"/>
    </location>
</feature>
<proteinExistence type="predicted"/>
<sequence>MAQRRRELGVSYVVIESIAGHFARVVLSDGTPADWRLSSLPAGVKEGDIVLIDVRSGDVEMEVGYRATERRRAQRQTDSFNDERAERDPGL</sequence>
<feature type="region of interest" description="Disordered" evidence="1">
    <location>
        <begin position="68"/>
        <end position="91"/>
    </location>
</feature>
<comment type="caution">
    <text evidence="2">The sequence shown here is derived from an EMBL/GenBank/DDBJ whole genome shotgun (WGS) entry which is preliminary data.</text>
</comment>
<dbReference type="EMBL" id="JACHFL010000002">
    <property type="protein sequence ID" value="MBB5362038.1"/>
    <property type="molecule type" value="Genomic_DNA"/>
</dbReference>
<name>A0A7W8NER5_9DEIO</name>
<organism evidence="2 3">
    <name type="scientific">Deinococcus humi</name>
    <dbReference type="NCBI Taxonomy" id="662880"/>
    <lineage>
        <taxon>Bacteria</taxon>
        <taxon>Thermotogati</taxon>
        <taxon>Deinococcota</taxon>
        <taxon>Deinococci</taxon>
        <taxon>Deinococcales</taxon>
        <taxon>Deinococcaceae</taxon>
        <taxon>Deinococcus</taxon>
    </lineage>
</organism>
<reference evidence="2 3" key="1">
    <citation type="submission" date="2020-08" db="EMBL/GenBank/DDBJ databases">
        <title>Genomic Encyclopedia of Type Strains, Phase IV (KMG-IV): sequencing the most valuable type-strain genomes for metagenomic binning, comparative biology and taxonomic classification.</title>
        <authorList>
            <person name="Goeker M."/>
        </authorList>
    </citation>
    <scope>NUCLEOTIDE SEQUENCE [LARGE SCALE GENOMIC DNA]</scope>
    <source>
        <strain evidence="2 3">DSM 27939</strain>
    </source>
</reference>
<gene>
    <name evidence="2" type="ORF">HNQ08_001123</name>
</gene>